<protein>
    <submittedName>
        <fullName evidence="1">Lysin B</fullName>
    </submittedName>
</protein>
<evidence type="ECO:0000313" key="1">
    <source>
        <dbReference type="EMBL" id="WGH20803.1"/>
    </source>
</evidence>
<dbReference type="GeneID" id="80560573"/>
<dbReference type="EMBL" id="OQ709208">
    <property type="protein sequence ID" value="WGH20803.1"/>
    <property type="molecule type" value="Genomic_DNA"/>
</dbReference>
<dbReference type="Proteomes" id="UP001243276">
    <property type="component" value="Segment"/>
</dbReference>
<dbReference type="RefSeq" id="YP_010842810.1">
    <property type="nucleotide sequence ID" value="NC_079146.1"/>
</dbReference>
<organism evidence="1 2">
    <name type="scientific">Gordonia phage Commandaria</name>
    <dbReference type="NCBI Taxonomy" id="3038364"/>
    <lineage>
        <taxon>Viruses</taxon>
        <taxon>Duplodnaviria</taxon>
        <taxon>Heunggongvirae</taxon>
        <taxon>Uroviricota</taxon>
        <taxon>Caudoviricetes</taxon>
        <taxon>Zierdtviridae</taxon>
        <taxon>Emilbogenvirinae</taxon>
        <taxon>Commandariavirus</taxon>
        <taxon>Commandariavirus commandaria</taxon>
    </lineage>
</organism>
<reference evidence="1" key="1">
    <citation type="submission" date="2023-03" db="EMBL/GenBank/DDBJ databases">
        <authorList>
            <person name="Adamson A.J."/>
            <person name="Baker B.A."/>
            <person name="Galadyk N."/>
            <person name="Joshi D.H."/>
            <person name="Kistler H.E."/>
            <person name="Roberts S.M."/>
            <person name="Saint K.A."/>
            <person name="Sunnen C.N."/>
            <person name="Garlena R.A."/>
            <person name="Russell D.A."/>
            <person name="Pope W.H."/>
            <person name="Jacobs-Sera D."/>
            <person name="Hatfull G.F."/>
        </authorList>
    </citation>
    <scope>NUCLEOTIDE SEQUENCE</scope>
</reference>
<dbReference type="KEGG" id="vg:80560573"/>
<name>A0AAF0GG86_9CAUD</name>
<dbReference type="InterPro" id="IPR029058">
    <property type="entry name" value="AB_hydrolase_fold"/>
</dbReference>
<evidence type="ECO:0000313" key="2">
    <source>
        <dbReference type="Proteomes" id="UP001243276"/>
    </source>
</evidence>
<dbReference type="Gene3D" id="3.40.50.1820">
    <property type="entry name" value="alpha/beta hydrolase"/>
    <property type="match status" value="1"/>
</dbReference>
<proteinExistence type="predicted"/>
<accession>A0AAF0GG86</accession>
<gene>
    <name evidence="1" type="primary">20</name>
</gene>
<sequence>MTNIVLRTLRGTGEPLEGGMLGDIVEACERMGVRHRPVQYHASIAPVGGTKMFHESYHDGWHRGAVADAEGIPSVWAAYSLGALIAGDLAAAGQLSNCIGLILLSDPNRHSKQIAPECRVNPAYYGCVDRRFIRAGYPVWQISVADDPISACSPTNGFRMLAAAVAGRPQPPFHPGFLNIGETLSAVRRYLGTPPVGNTPARPSRHVVYSTERMPGAQHITYTKFAAMKAEEAIINYRKEIP</sequence>
<keyword evidence="2" id="KW-1185">Reference proteome</keyword>